<dbReference type="InterPro" id="IPR016024">
    <property type="entry name" value="ARM-type_fold"/>
</dbReference>
<organism evidence="1 2">
    <name type="scientific">Amycolatopsis halotolerans</name>
    <dbReference type="NCBI Taxonomy" id="330083"/>
    <lineage>
        <taxon>Bacteria</taxon>
        <taxon>Bacillati</taxon>
        <taxon>Actinomycetota</taxon>
        <taxon>Actinomycetes</taxon>
        <taxon>Pseudonocardiales</taxon>
        <taxon>Pseudonocardiaceae</taxon>
        <taxon>Amycolatopsis</taxon>
    </lineage>
</organism>
<comment type="caution">
    <text evidence="1">The sequence shown here is derived from an EMBL/GenBank/DDBJ whole genome shotgun (WGS) entry which is preliminary data.</text>
</comment>
<sequence length="224" mass="24835">MSSASLRKEFKETTADVSVPQLRKNTAAFWKRHQADPETVTTALIGLWTGAADTNLRMGVAMTLGPAADTVAGAMEFLLGTVPEDSDWRVQESLAKGFDWFCAVRGWEKSLPVIEQWLSHEHHKVRRAAVEGPRVWTKRPYFADHPDHALELLGRLRADPSDYVRKSVGNSLSDISKTHPDLTLASLSEWAGDPGAAWVIARACRHLARTRAEQTKRLLAVTKG</sequence>
<reference evidence="2" key="1">
    <citation type="journal article" date="2019" name="Int. J. Syst. Evol. Microbiol.">
        <title>The Global Catalogue of Microorganisms (GCM) 10K type strain sequencing project: providing services to taxonomists for standard genome sequencing and annotation.</title>
        <authorList>
            <consortium name="The Broad Institute Genomics Platform"/>
            <consortium name="The Broad Institute Genome Sequencing Center for Infectious Disease"/>
            <person name="Wu L."/>
            <person name="Ma J."/>
        </authorList>
    </citation>
    <scope>NUCLEOTIDE SEQUENCE [LARGE SCALE GENOMIC DNA]</scope>
    <source>
        <strain evidence="2">CGMCC 4.7682</strain>
    </source>
</reference>
<dbReference type="Proteomes" id="UP001595764">
    <property type="component" value="Unassembled WGS sequence"/>
</dbReference>
<evidence type="ECO:0000313" key="1">
    <source>
        <dbReference type="EMBL" id="MFC3512331.1"/>
    </source>
</evidence>
<dbReference type="InterPro" id="IPR014825">
    <property type="entry name" value="DNA_alkylation"/>
</dbReference>
<dbReference type="RefSeq" id="WP_377870820.1">
    <property type="nucleotide sequence ID" value="NZ_JBHMAY010000025.1"/>
</dbReference>
<dbReference type="EMBL" id="JBHRWI010000022">
    <property type="protein sequence ID" value="MFC3512331.1"/>
    <property type="molecule type" value="Genomic_DNA"/>
</dbReference>
<proteinExistence type="predicted"/>
<dbReference type="SUPFAM" id="SSF48371">
    <property type="entry name" value="ARM repeat"/>
    <property type="match status" value="1"/>
</dbReference>
<accession>A0ABV7QK40</accession>
<keyword evidence="2" id="KW-1185">Reference proteome</keyword>
<protein>
    <submittedName>
        <fullName evidence="1">DNA alkylation repair protein</fullName>
    </submittedName>
</protein>
<gene>
    <name evidence="1" type="ORF">ACFORO_19320</name>
</gene>
<dbReference type="Pfam" id="PF08713">
    <property type="entry name" value="DNA_alkylation"/>
    <property type="match status" value="1"/>
</dbReference>
<evidence type="ECO:0000313" key="2">
    <source>
        <dbReference type="Proteomes" id="UP001595764"/>
    </source>
</evidence>
<name>A0ABV7QK40_9PSEU</name>
<dbReference type="Gene3D" id="1.25.40.290">
    <property type="entry name" value="ARM repeat domains"/>
    <property type="match status" value="1"/>
</dbReference>